<evidence type="ECO:0000313" key="5">
    <source>
        <dbReference type="Proteomes" id="UP000663940"/>
    </source>
</evidence>
<evidence type="ECO:0000313" key="2">
    <source>
        <dbReference type="EMBL" id="QEM05938.1"/>
    </source>
</evidence>
<reference evidence="2 4" key="1">
    <citation type="submission" date="2019-08" db="EMBL/GenBank/DDBJ databases">
        <title>Comparative genome analysis confer to the adaptation heavy metal polluted environment.</title>
        <authorList>
            <person name="Li Y."/>
        </authorList>
    </citation>
    <scope>NUCLEOTIDE SEQUENCE [LARGE SCALE GENOMIC DNA]</scope>
    <source>
        <strain evidence="2 4">P2</strain>
    </source>
</reference>
<keyword evidence="5" id="KW-1185">Reference proteome</keyword>
<dbReference type="Proteomes" id="UP000250557">
    <property type="component" value="Chromosome"/>
</dbReference>
<feature type="transmembrane region" description="Helical" evidence="1">
    <location>
        <begin position="49"/>
        <end position="71"/>
    </location>
</feature>
<evidence type="ECO:0000256" key="1">
    <source>
        <dbReference type="SAM" id="Phobius"/>
    </source>
</evidence>
<protein>
    <submittedName>
        <fullName evidence="2">Uncharacterized protein</fullName>
    </submittedName>
</protein>
<dbReference type="EMBL" id="CP071880">
    <property type="protein sequence ID" value="QTE51539.1"/>
    <property type="molecule type" value="Genomic_DNA"/>
</dbReference>
<keyword evidence="1" id="KW-1133">Transmembrane helix</keyword>
<organism evidence="2 4">
    <name type="scientific">Mucilaginibacter rubeus</name>
    <dbReference type="NCBI Taxonomy" id="2027860"/>
    <lineage>
        <taxon>Bacteria</taxon>
        <taxon>Pseudomonadati</taxon>
        <taxon>Bacteroidota</taxon>
        <taxon>Sphingobacteriia</taxon>
        <taxon>Sphingobacteriales</taxon>
        <taxon>Sphingobacteriaceae</taxon>
        <taxon>Mucilaginibacter</taxon>
    </lineage>
</organism>
<reference evidence="3 5" key="2">
    <citation type="submission" date="2021-03" db="EMBL/GenBank/DDBJ databases">
        <title>Mucilaginibacter strains isolated from gold and copper mining confer multi heavy-metal resistance.</title>
        <authorList>
            <person name="Li Y."/>
        </authorList>
    </citation>
    <scope>NUCLEOTIDE SEQUENCE [LARGE SCALE GENOMIC DNA]</scope>
    <source>
        <strain evidence="3 5">P2-4</strain>
    </source>
</reference>
<proteinExistence type="predicted"/>
<keyword evidence="1" id="KW-0472">Membrane</keyword>
<dbReference type="RefSeq" id="WP_112651550.1">
    <property type="nucleotide sequence ID" value="NZ_CP043451.1"/>
</dbReference>
<evidence type="ECO:0000313" key="3">
    <source>
        <dbReference type="EMBL" id="QTE51539.1"/>
    </source>
</evidence>
<accession>A0AAE6JID8</accession>
<dbReference type="EMBL" id="CP043451">
    <property type="protein sequence ID" value="QEM05938.1"/>
    <property type="molecule type" value="Genomic_DNA"/>
</dbReference>
<dbReference type="AlphaFoldDB" id="A0AAE6JID8"/>
<evidence type="ECO:0000313" key="4">
    <source>
        <dbReference type="Proteomes" id="UP000250557"/>
    </source>
</evidence>
<sequence>MDTTITYIIDQSKLNNLIKRMLMAAFNRTVIIGISVFVSQSLLYPRNNWGLLIISFGVSTTLLILIMTLGVRKRLKRTYESFKLVLNIEGVEAKAEMMPYRSIPWQYLEVREQRNGIIDLCDNRVSNFSRRWSGKGWIRLQPEMEDRDTLLHELAKRGHLVV</sequence>
<keyword evidence="1" id="KW-0812">Transmembrane</keyword>
<name>A0AAE6JID8_9SPHI</name>
<dbReference type="Proteomes" id="UP000663940">
    <property type="component" value="Chromosome"/>
</dbReference>
<gene>
    <name evidence="2" type="ORF">DIU31_021360</name>
    <name evidence="3" type="ORF">J3L21_06120</name>
</gene>
<feature type="transmembrane region" description="Helical" evidence="1">
    <location>
        <begin position="21"/>
        <end position="43"/>
    </location>
</feature>